<dbReference type="AlphaFoldDB" id="A0A0A9D3B3"/>
<evidence type="ECO:0000313" key="1">
    <source>
        <dbReference type="EMBL" id="JAD80105.1"/>
    </source>
</evidence>
<protein>
    <submittedName>
        <fullName evidence="1">Uncharacterized protein</fullName>
    </submittedName>
</protein>
<name>A0A0A9D3B3_ARUDO</name>
<organism evidence="1">
    <name type="scientific">Arundo donax</name>
    <name type="common">Giant reed</name>
    <name type="synonym">Donax arundinaceus</name>
    <dbReference type="NCBI Taxonomy" id="35708"/>
    <lineage>
        <taxon>Eukaryota</taxon>
        <taxon>Viridiplantae</taxon>
        <taxon>Streptophyta</taxon>
        <taxon>Embryophyta</taxon>
        <taxon>Tracheophyta</taxon>
        <taxon>Spermatophyta</taxon>
        <taxon>Magnoliopsida</taxon>
        <taxon>Liliopsida</taxon>
        <taxon>Poales</taxon>
        <taxon>Poaceae</taxon>
        <taxon>PACMAD clade</taxon>
        <taxon>Arundinoideae</taxon>
        <taxon>Arundineae</taxon>
        <taxon>Arundo</taxon>
    </lineage>
</organism>
<sequence length="61" mass="7067">MFDYLPVHLKNYTENFSPNKSRLGIAQKIFLPNGSCLGLYLCRKFLHLLMNLTQPINTILL</sequence>
<reference evidence="1" key="2">
    <citation type="journal article" date="2015" name="Data Brief">
        <title>Shoot transcriptome of the giant reed, Arundo donax.</title>
        <authorList>
            <person name="Barrero R.A."/>
            <person name="Guerrero F.D."/>
            <person name="Moolhuijzen P."/>
            <person name="Goolsby J.A."/>
            <person name="Tidwell J."/>
            <person name="Bellgard S.E."/>
            <person name="Bellgard M.I."/>
        </authorList>
    </citation>
    <scope>NUCLEOTIDE SEQUENCE</scope>
    <source>
        <tissue evidence="1">Shoot tissue taken approximately 20 cm above the soil surface</tissue>
    </source>
</reference>
<reference evidence="1" key="1">
    <citation type="submission" date="2014-09" db="EMBL/GenBank/DDBJ databases">
        <authorList>
            <person name="Magalhaes I.L.F."/>
            <person name="Oliveira U."/>
            <person name="Santos F.R."/>
            <person name="Vidigal T.H.D.A."/>
            <person name="Brescovit A.D."/>
            <person name="Santos A.J."/>
        </authorList>
    </citation>
    <scope>NUCLEOTIDE SEQUENCE</scope>
    <source>
        <tissue evidence="1">Shoot tissue taken approximately 20 cm above the soil surface</tissue>
    </source>
</reference>
<proteinExistence type="predicted"/>
<dbReference type="EMBL" id="GBRH01217790">
    <property type="protein sequence ID" value="JAD80105.1"/>
    <property type="molecule type" value="Transcribed_RNA"/>
</dbReference>
<accession>A0A0A9D3B3</accession>